<feature type="transmembrane region" description="Helical" evidence="2">
    <location>
        <begin position="146"/>
        <end position="164"/>
    </location>
</feature>
<gene>
    <name evidence="3" type="ORF">FKG95_01170</name>
</gene>
<name>A0A545U181_9PROT</name>
<keyword evidence="2" id="KW-0812">Transmembrane</keyword>
<dbReference type="RefSeq" id="WP_142894340.1">
    <property type="nucleotide sequence ID" value="NZ_ML660052.1"/>
</dbReference>
<evidence type="ECO:0000313" key="3">
    <source>
        <dbReference type="EMBL" id="TQV83242.1"/>
    </source>
</evidence>
<reference evidence="3 4" key="1">
    <citation type="submission" date="2019-06" db="EMBL/GenBank/DDBJ databases">
        <title>Whole genome sequence for Rhodospirillaceae sp. R148.</title>
        <authorList>
            <person name="Wang G."/>
        </authorList>
    </citation>
    <scope>NUCLEOTIDE SEQUENCE [LARGE SCALE GENOMIC DNA]</scope>
    <source>
        <strain evidence="3 4">R148</strain>
    </source>
</reference>
<dbReference type="Proteomes" id="UP000315252">
    <property type="component" value="Unassembled WGS sequence"/>
</dbReference>
<dbReference type="AlphaFoldDB" id="A0A545U181"/>
<keyword evidence="2" id="KW-0472">Membrane</keyword>
<feature type="transmembrane region" description="Helical" evidence="2">
    <location>
        <begin position="122"/>
        <end position="141"/>
    </location>
</feature>
<feature type="region of interest" description="Disordered" evidence="1">
    <location>
        <begin position="291"/>
        <end position="313"/>
    </location>
</feature>
<evidence type="ECO:0000256" key="2">
    <source>
        <dbReference type="SAM" id="Phobius"/>
    </source>
</evidence>
<feature type="transmembrane region" description="Helical" evidence="2">
    <location>
        <begin position="42"/>
        <end position="63"/>
    </location>
</feature>
<evidence type="ECO:0000256" key="1">
    <source>
        <dbReference type="SAM" id="MobiDB-lite"/>
    </source>
</evidence>
<dbReference type="EMBL" id="VHSH01000001">
    <property type="protein sequence ID" value="TQV83242.1"/>
    <property type="molecule type" value="Genomic_DNA"/>
</dbReference>
<proteinExistence type="predicted"/>
<feature type="transmembrane region" description="Helical" evidence="2">
    <location>
        <begin position="95"/>
        <end position="116"/>
    </location>
</feature>
<feature type="transmembrane region" description="Helical" evidence="2">
    <location>
        <begin position="69"/>
        <end position="88"/>
    </location>
</feature>
<sequence>MRSNPKTANLDAAGLAKANLPSLATRRRRASIAPDLGRIRSLTARVIVAELWLAIGVVALLSNLSERDFALVIAASTLFALLPSLVWVCDPVRVVARYVLTVGFVAQSVLLAVMSLETAGSITYGIFAFSLVLLAQIAGFICWRSLLVAGSLLIAATITVDFWLASSVTPVALLAEGGRTSELLGGLLPLWLLVLGVLLPMTYRVERALGEAHASRLAALEAMTSAVEDARSVALDKRPNARSTAAALNLRQAVIDADIANGSGEERSVAHDVLPGEQDLARQLAFGRTGNTAASLQEEGDEDQHGAGNSVHRQQQILARALETQDSL</sequence>
<comment type="caution">
    <text evidence="3">The sequence shown here is derived from an EMBL/GenBank/DDBJ whole genome shotgun (WGS) entry which is preliminary data.</text>
</comment>
<evidence type="ECO:0000313" key="4">
    <source>
        <dbReference type="Proteomes" id="UP000315252"/>
    </source>
</evidence>
<accession>A0A545U181</accession>
<keyword evidence="4" id="KW-1185">Reference proteome</keyword>
<protein>
    <submittedName>
        <fullName evidence="3">Uncharacterized protein</fullName>
    </submittedName>
</protein>
<keyword evidence="2" id="KW-1133">Transmembrane helix</keyword>
<organism evidence="3 4">
    <name type="scientific">Denitrobaculum tricleocarpae</name>
    <dbReference type="NCBI Taxonomy" id="2591009"/>
    <lineage>
        <taxon>Bacteria</taxon>
        <taxon>Pseudomonadati</taxon>
        <taxon>Pseudomonadota</taxon>
        <taxon>Alphaproteobacteria</taxon>
        <taxon>Rhodospirillales</taxon>
        <taxon>Rhodospirillaceae</taxon>
        <taxon>Denitrobaculum</taxon>
    </lineage>
</organism>
<feature type="transmembrane region" description="Helical" evidence="2">
    <location>
        <begin position="184"/>
        <end position="203"/>
    </location>
</feature>